<name>A0ACC2W7L1_9TREE</name>
<comment type="caution">
    <text evidence="1">The sequence shown here is derived from an EMBL/GenBank/DDBJ whole genome shotgun (WGS) entry which is preliminary data.</text>
</comment>
<keyword evidence="2" id="KW-1185">Reference proteome</keyword>
<reference evidence="1" key="1">
    <citation type="submission" date="2023-04" db="EMBL/GenBank/DDBJ databases">
        <title>Draft Genome sequencing of Naganishia species isolated from polar environments using Oxford Nanopore Technology.</title>
        <authorList>
            <person name="Leo P."/>
            <person name="Venkateswaran K."/>
        </authorList>
    </citation>
    <scope>NUCLEOTIDE SEQUENCE</scope>
    <source>
        <strain evidence="1">MNA-CCFEE 5423</strain>
    </source>
</reference>
<sequence length="256" mass="27481">MSSDGLNILVINPNSTEGFTHAMASHLSITFPRSNVPRVRFECLTAPKTSPASITSITTSILSATHSLNVILPRINDKNQPPIHAILVACFSAHPLVPMLRELTTLPIVGIMEAGILFGSQVGGNVGVVTTDRRWEPLLEQEIKGELGLKRQCSAGVISSGLSVLELETLPKDEVYEALSKAARKMVHEREADAILLGCAGMVGLDKVIQEAVGHEVTVLDPVVCAAEMCISLARMKLRTAKKGRYEAAEPPKLST</sequence>
<accession>A0ACC2W7L1</accession>
<proteinExistence type="predicted"/>
<evidence type="ECO:0000313" key="2">
    <source>
        <dbReference type="Proteomes" id="UP001227268"/>
    </source>
</evidence>
<dbReference type="Proteomes" id="UP001227268">
    <property type="component" value="Unassembled WGS sequence"/>
</dbReference>
<protein>
    <submittedName>
        <fullName evidence="1">Uncharacterized protein</fullName>
    </submittedName>
</protein>
<evidence type="ECO:0000313" key="1">
    <source>
        <dbReference type="EMBL" id="KAJ9107406.1"/>
    </source>
</evidence>
<gene>
    <name evidence="1" type="ORF">QFC21_000856</name>
</gene>
<organism evidence="1 2">
    <name type="scientific">Naganishia friedmannii</name>
    <dbReference type="NCBI Taxonomy" id="89922"/>
    <lineage>
        <taxon>Eukaryota</taxon>
        <taxon>Fungi</taxon>
        <taxon>Dikarya</taxon>
        <taxon>Basidiomycota</taxon>
        <taxon>Agaricomycotina</taxon>
        <taxon>Tremellomycetes</taxon>
        <taxon>Filobasidiales</taxon>
        <taxon>Filobasidiaceae</taxon>
        <taxon>Naganishia</taxon>
    </lineage>
</organism>
<dbReference type="EMBL" id="JASBWT010000002">
    <property type="protein sequence ID" value="KAJ9107406.1"/>
    <property type="molecule type" value="Genomic_DNA"/>
</dbReference>